<dbReference type="AlphaFoldDB" id="A0A225VXA4"/>
<keyword evidence="2" id="KW-1185">Reference proteome</keyword>
<comment type="caution">
    <text evidence="1">The sequence shown here is derived from an EMBL/GenBank/DDBJ whole genome shotgun (WGS) entry which is preliminary data.</text>
</comment>
<protein>
    <recommendedName>
        <fullName evidence="3">Eukaryotic/viral aspartic protease</fullName>
    </recommendedName>
</protein>
<reference evidence="2" key="1">
    <citation type="submission" date="2017-03" db="EMBL/GenBank/DDBJ databases">
        <title>Phytopthora megakarya and P. palmivora, two closely related causual agents of cacao black pod achieved similar genome size and gene model numbers by different mechanisms.</title>
        <authorList>
            <person name="Ali S."/>
            <person name="Shao J."/>
            <person name="Larry D.J."/>
            <person name="Kronmiller B."/>
            <person name="Shen D."/>
            <person name="Strem M.D."/>
            <person name="Melnick R.L."/>
            <person name="Guiltinan M.J."/>
            <person name="Tyler B.M."/>
            <person name="Meinhardt L.W."/>
            <person name="Bailey B.A."/>
        </authorList>
    </citation>
    <scope>NUCLEOTIDE SEQUENCE [LARGE SCALE GENOMIC DNA]</scope>
    <source>
        <strain evidence="2">zdho120</strain>
    </source>
</reference>
<sequence>MMGSKEGNRWWRLVSTQSTGFESPINEDTPGGNKDTGETLELMMATSSWMQMFGPTLVRQVVWTNHGGELVVPSDSTSTRQVAQITSMLLRAMGCQPQMFPRAPRSTTGYLQTPAQLYASEGKGYT</sequence>
<proteinExistence type="predicted"/>
<evidence type="ECO:0000313" key="2">
    <source>
        <dbReference type="Proteomes" id="UP000198211"/>
    </source>
</evidence>
<gene>
    <name evidence="1" type="ORF">PHMEG_00017029</name>
</gene>
<dbReference type="EMBL" id="NBNE01002537">
    <property type="protein sequence ID" value="OWZ10161.1"/>
    <property type="molecule type" value="Genomic_DNA"/>
</dbReference>
<evidence type="ECO:0000313" key="1">
    <source>
        <dbReference type="EMBL" id="OWZ10161.1"/>
    </source>
</evidence>
<evidence type="ECO:0008006" key="3">
    <source>
        <dbReference type="Google" id="ProtNLM"/>
    </source>
</evidence>
<name>A0A225VXA4_9STRA</name>
<dbReference type="Proteomes" id="UP000198211">
    <property type="component" value="Unassembled WGS sequence"/>
</dbReference>
<organism evidence="1 2">
    <name type="scientific">Phytophthora megakarya</name>
    <dbReference type="NCBI Taxonomy" id="4795"/>
    <lineage>
        <taxon>Eukaryota</taxon>
        <taxon>Sar</taxon>
        <taxon>Stramenopiles</taxon>
        <taxon>Oomycota</taxon>
        <taxon>Peronosporomycetes</taxon>
        <taxon>Peronosporales</taxon>
        <taxon>Peronosporaceae</taxon>
        <taxon>Phytophthora</taxon>
    </lineage>
</organism>
<accession>A0A225VXA4</accession>